<feature type="non-terminal residue" evidence="4">
    <location>
        <position position="143"/>
    </location>
</feature>
<evidence type="ECO:0000256" key="1">
    <source>
        <dbReference type="ARBA" id="ARBA00022448"/>
    </source>
</evidence>
<dbReference type="InterPro" id="IPR003439">
    <property type="entry name" value="ABC_transporter-like_ATP-bd"/>
</dbReference>
<dbReference type="PANTHER" id="PTHR42794:SF1">
    <property type="entry name" value="HEMIN IMPORT ATP-BINDING PROTEIN HMUV"/>
    <property type="match status" value="1"/>
</dbReference>
<dbReference type="PANTHER" id="PTHR42794">
    <property type="entry name" value="HEMIN IMPORT ATP-BINDING PROTEIN HMUV"/>
    <property type="match status" value="1"/>
</dbReference>
<name>A0A9P2WQ69_THEFU</name>
<evidence type="ECO:0000256" key="2">
    <source>
        <dbReference type="ARBA" id="ARBA00022967"/>
    </source>
</evidence>
<keyword evidence="4" id="KW-0547">Nucleotide-binding</keyword>
<dbReference type="AlphaFoldDB" id="A0A9P2WQ69"/>
<feature type="domain" description="ABC transporter" evidence="3">
    <location>
        <begin position="48"/>
        <end position="116"/>
    </location>
</feature>
<evidence type="ECO:0000259" key="3">
    <source>
        <dbReference type="Pfam" id="PF00005"/>
    </source>
</evidence>
<dbReference type="EMBL" id="AOSG01000070">
    <property type="protein sequence ID" value="EOR70501.1"/>
    <property type="molecule type" value="Genomic_DNA"/>
</dbReference>
<dbReference type="Pfam" id="PF00005">
    <property type="entry name" value="ABC_tran"/>
    <property type="match status" value="1"/>
</dbReference>
<keyword evidence="1" id="KW-0813">Transport</keyword>
<protein>
    <submittedName>
        <fullName evidence="4">Hemin importer ATP-binding subunit</fullName>
    </submittedName>
</protein>
<evidence type="ECO:0000313" key="5">
    <source>
        <dbReference type="Proteomes" id="UP000014184"/>
    </source>
</evidence>
<dbReference type="GO" id="GO:0016887">
    <property type="term" value="F:ATP hydrolysis activity"/>
    <property type="evidence" value="ECO:0007669"/>
    <property type="project" value="InterPro"/>
</dbReference>
<dbReference type="SUPFAM" id="SSF52540">
    <property type="entry name" value="P-loop containing nucleoside triphosphate hydrolases"/>
    <property type="match status" value="1"/>
</dbReference>
<accession>A0A9P2WQ69</accession>
<gene>
    <name evidence="4" type="primary">hmuV</name>
    <name evidence="4" type="ORF">TM51_12243</name>
</gene>
<keyword evidence="5" id="KW-1185">Reference proteome</keyword>
<proteinExistence type="predicted"/>
<dbReference type="InterPro" id="IPR027417">
    <property type="entry name" value="P-loop_NTPase"/>
</dbReference>
<dbReference type="RefSeq" id="WP_016189109.1">
    <property type="nucleotide sequence ID" value="NZ_AOSG01000070.1"/>
</dbReference>
<keyword evidence="4" id="KW-0067">ATP-binding</keyword>
<dbReference type="Proteomes" id="UP000014184">
    <property type="component" value="Unassembled WGS sequence"/>
</dbReference>
<dbReference type="GO" id="GO:0005524">
    <property type="term" value="F:ATP binding"/>
    <property type="evidence" value="ECO:0007669"/>
    <property type="project" value="UniProtKB-KW"/>
</dbReference>
<comment type="caution">
    <text evidence="4">The sequence shown here is derived from an EMBL/GenBank/DDBJ whole genome shotgun (WGS) entry which is preliminary data.</text>
</comment>
<sequence length="143" mass="15276">MKRIRQTMRAVVHGSGLRRLTPPQRVTSGTVVLGARHLSKSYGARTVLDDVSLDVRTGEVLALVGPNGAGKSTLLSILTGDTPPDRGEVTVLDRPLAAWSPAELALRRAVLPQSFTVSFPFDVVDVVHMGRAPWAAVDVDVAD</sequence>
<reference evidence="4 5" key="1">
    <citation type="journal article" date="2013" name="Genome Announc.">
        <title>Draft Genome Sequence of the Lignocellulose Decomposer Thermobifida fusca Strain TM51.</title>
        <authorList>
            <person name="Toth A."/>
            <person name="Barna T."/>
            <person name="Nagy I."/>
            <person name="Horvath B."/>
            <person name="Nagy I."/>
            <person name="Tancsics A."/>
            <person name="Kriszt B."/>
            <person name="Baka E."/>
            <person name="Fekete C."/>
            <person name="Kukolya J."/>
        </authorList>
    </citation>
    <scope>NUCLEOTIDE SEQUENCE [LARGE SCALE GENOMIC DNA]</scope>
    <source>
        <strain evidence="4 5">TM51</strain>
    </source>
</reference>
<keyword evidence="2" id="KW-1278">Translocase</keyword>
<organism evidence="4 5">
    <name type="scientific">Thermobifida fusca TM51</name>
    <dbReference type="NCBI Taxonomy" id="1169414"/>
    <lineage>
        <taxon>Bacteria</taxon>
        <taxon>Bacillati</taxon>
        <taxon>Actinomycetota</taxon>
        <taxon>Actinomycetes</taxon>
        <taxon>Streptosporangiales</taxon>
        <taxon>Nocardiopsidaceae</taxon>
        <taxon>Thermobifida</taxon>
    </lineage>
</organism>
<evidence type="ECO:0000313" key="4">
    <source>
        <dbReference type="EMBL" id="EOR70501.1"/>
    </source>
</evidence>
<dbReference type="Gene3D" id="3.40.50.300">
    <property type="entry name" value="P-loop containing nucleotide triphosphate hydrolases"/>
    <property type="match status" value="1"/>
</dbReference>